<proteinExistence type="predicted"/>
<protein>
    <submittedName>
        <fullName evidence="3">Cyclic nucleotide-binding domain-containing protein</fullName>
    </submittedName>
</protein>
<accession>A0A183DSG6</accession>
<dbReference type="EMBL" id="UYRT01078707">
    <property type="protein sequence ID" value="VDN19071.1"/>
    <property type="molecule type" value="Genomic_DNA"/>
</dbReference>
<gene>
    <name evidence="1" type="ORF">GPUH_LOCUS11658</name>
</gene>
<evidence type="ECO:0000313" key="2">
    <source>
        <dbReference type="Proteomes" id="UP000271098"/>
    </source>
</evidence>
<dbReference type="Proteomes" id="UP000271098">
    <property type="component" value="Unassembled WGS sequence"/>
</dbReference>
<keyword evidence="2" id="KW-1185">Reference proteome</keyword>
<reference evidence="1 2" key="2">
    <citation type="submission" date="2018-11" db="EMBL/GenBank/DDBJ databases">
        <authorList>
            <consortium name="Pathogen Informatics"/>
        </authorList>
    </citation>
    <scope>NUCLEOTIDE SEQUENCE [LARGE SCALE GENOMIC DNA]</scope>
</reference>
<dbReference type="WBParaSite" id="GPUH_0001167101-mRNA-1">
    <property type="protein sequence ID" value="GPUH_0001167101-mRNA-1"/>
    <property type="gene ID" value="GPUH_0001167101"/>
</dbReference>
<evidence type="ECO:0000313" key="1">
    <source>
        <dbReference type="EMBL" id="VDN19071.1"/>
    </source>
</evidence>
<sequence length="143" mass="16389">MKEIGQLLMSAKLSIPKDSCWRKAYFNNGTTLLRFICLSDFDDYLNFMSDLDQNPDNRYDYLRTNYPLATKASTTTSMLAVGTQRRLIMQRLLIESGLMFGELYEILGTVALLDAQCETAKPSFIQVHKIGTQFEIKEPFIPE</sequence>
<reference evidence="3" key="1">
    <citation type="submission" date="2016-06" db="UniProtKB">
        <authorList>
            <consortium name="WormBaseParasite"/>
        </authorList>
    </citation>
    <scope>IDENTIFICATION</scope>
</reference>
<name>A0A183DSG6_9BILA</name>
<dbReference type="AlphaFoldDB" id="A0A183DSG6"/>
<organism evidence="3">
    <name type="scientific">Gongylonema pulchrum</name>
    <dbReference type="NCBI Taxonomy" id="637853"/>
    <lineage>
        <taxon>Eukaryota</taxon>
        <taxon>Metazoa</taxon>
        <taxon>Ecdysozoa</taxon>
        <taxon>Nematoda</taxon>
        <taxon>Chromadorea</taxon>
        <taxon>Rhabditida</taxon>
        <taxon>Spirurina</taxon>
        <taxon>Spiruromorpha</taxon>
        <taxon>Spiruroidea</taxon>
        <taxon>Gongylonematidae</taxon>
        <taxon>Gongylonema</taxon>
    </lineage>
</organism>
<evidence type="ECO:0000313" key="3">
    <source>
        <dbReference type="WBParaSite" id="GPUH_0001167101-mRNA-1"/>
    </source>
</evidence>